<name>A0A4S3TLH6_9EURY</name>
<reference evidence="3 4" key="1">
    <citation type="submission" date="2018-10" db="EMBL/GenBank/DDBJ databases">
        <title>Natronolimnobius sp. XQ-INN 246 isolated from Inner Mongolia Autonomous Region of China.</title>
        <authorList>
            <person name="Xue Q."/>
        </authorList>
    </citation>
    <scope>NUCLEOTIDE SEQUENCE [LARGE SCALE GENOMIC DNA]</scope>
    <source>
        <strain evidence="3 4">XQ-INN 246</strain>
    </source>
</reference>
<accession>A0A4S3TLH6</accession>
<feature type="region of interest" description="Disordered" evidence="1">
    <location>
        <begin position="218"/>
        <end position="238"/>
    </location>
</feature>
<protein>
    <recommendedName>
        <fullName evidence="2">DUF7344 domain-containing protein</fullName>
    </recommendedName>
</protein>
<sequence>MTTTDASGRPSTARDECFGSLADAGRRAVVRIVHERSPSGVTIAALASRLASVTDDSQPAVVTEDEKQRARSACHHRHLPALSDAGLIEVDGETVRTTDHWAYRDPGIQAVLEERTTVSSDELDAVFEAIADPQRRRALSTLKHQYQPTTVDALAAEIVASETTEESRLPAATERVRTSLVHADLPLLADAGLVAYERASGHVSSDGHPLLRATWLGDTDSTECDSERSPKATSASRG</sequence>
<evidence type="ECO:0000259" key="2">
    <source>
        <dbReference type="Pfam" id="PF24035"/>
    </source>
</evidence>
<dbReference type="Gene3D" id="1.10.10.10">
    <property type="entry name" value="Winged helix-like DNA-binding domain superfamily/Winged helix DNA-binding domain"/>
    <property type="match status" value="2"/>
</dbReference>
<gene>
    <name evidence="3" type="ORF">D8Y22_10460</name>
</gene>
<evidence type="ECO:0000313" key="4">
    <source>
        <dbReference type="Proteomes" id="UP000318864"/>
    </source>
</evidence>
<dbReference type="Pfam" id="PF24035">
    <property type="entry name" value="DUF7344"/>
    <property type="match status" value="2"/>
</dbReference>
<dbReference type="RefSeq" id="WP_141464643.1">
    <property type="nucleotide sequence ID" value="NZ_RBZW01000022.1"/>
</dbReference>
<organism evidence="3 4">
    <name type="scientific">Salinadaptatus halalkaliphilus</name>
    <dbReference type="NCBI Taxonomy" id="2419781"/>
    <lineage>
        <taxon>Archaea</taxon>
        <taxon>Methanobacteriati</taxon>
        <taxon>Methanobacteriota</taxon>
        <taxon>Stenosarchaea group</taxon>
        <taxon>Halobacteria</taxon>
        <taxon>Halobacteriales</taxon>
        <taxon>Natrialbaceae</taxon>
        <taxon>Salinadaptatus</taxon>
    </lineage>
</organism>
<comment type="caution">
    <text evidence="3">The sequence shown here is derived from an EMBL/GenBank/DDBJ whole genome shotgun (WGS) entry which is preliminary data.</text>
</comment>
<feature type="domain" description="DUF7344" evidence="2">
    <location>
        <begin position="20"/>
        <end position="94"/>
    </location>
</feature>
<dbReference type="InterPro" id="IPR036388">
    <property type="entry name" value="WH-like_DNA-bd_sf"/>
</dbReference>
<evidence type="ECO:0000313" key="3">
    <source>
        <dbReference type="EMBL" id="THE65019.1"/>
    </source>
</evidence>
<evidence type="ECO:0000256" key="1">
    <source>
        <dbReference type="SAM" id="MobiDB-lite"/>
    </source>
</evidence>
<dbReference type="InterPro" id="IPR055768">
    <property type="entry name" value="DUF7344"/>
</dbReference>
<dbReference type="Proteomes" id="UP000318864">
    <property type="component" value="Unassembled WGS sequence"/>
</dbReference>
<dbReference type="OrthoDB" id="194397at2157"/>
<proteinExistence type="predicted"/>
<dbReference type="EMBL" id="RBZW01000022">
    <property type="protein sequence ID" value="THE65019.1"/>
    <property type="molecule type" value="Genomic_DNA"/>
</dbReference>
<dbReference type="AlphaFoldDB" id="A0A4S3TLH6"/>
<keyword evidence="4" id="KW-1185">Reference proteome</keyword>
<feature type="domain" description="DUF7344" evidence="2">
    <location>
        <begin position="127"/>
        <end position="203"/>
    </location>
</feature>